<evidence type="ECO:0000313" key="5">
    <source>
        <dbReference type="Proteomes" id="UP000887578"/>
    </source>
</evidence>
<dbReference type="Gene3D" id="3.90.70.10">
    <property type="entry name" value="Cysteine proteinases"/>
    <property type="match status" value="1"/>
</dbReference>
<name>A0A914PD82_9BILA</name>
<dbReference type="AlphaFoldDB" id="A0A914PD82"/>
<evidence type="ECO:0000256" key="1">
    <source>
        <dbReference type="ARBA" id="ARBA00008455"/>
    </source>
</evidence>
<dbReference type="PANTHER" id="PTHR12411">
    <property type="entry name" value="CYSTEINE PROTEASE FAMILY C1-RELATED"/>
    <property type="match status" value="1"/>
</dbReference>
<dbReference type="WBParaSite" id="PDA_v2.g13383.t1">
    <property type="protein sequence ID" value="PDA_v2.g13383.t1"/>
    <property type="gene ID" value="PDA_v2.g13383"/>
</dbReference>
<comment type="similarity">
    <text evidence="1">Belongs to the peptidase C1 family.</text>
</comment>
<feature type="chain" id="PRO_5037640521" evidence="3">
    <location>
        <begin position="25"/>
        <end position="237"/>
    </location>
</feature>
<feature type="domain" description="Peptidase C1A papain C-terminal" evidence="4">
    <location>
        <begin position="119"/>
        <end position="236"/>
    </location>
</feature>
<dbReference type="GO" id="GO:0008234">
    <property type="term" value="F:cysteine-type peptidase activity"/>
    <property type="evidence" value="ECO:0007669"/>
    <property type="project" value="InterPro"/>
</dbReference>
<dbReference type="Pfam" id="PF00112">
    <property type="entry name" value="Peptidase_C1"/>
    <property type="match status" value="1"/>
</dbReference>
<organism evidence="5 6">
    <name type="scientific">Panagrolaimus davidi</name>
    <dbReference type="NCBI Taxonomy" id="227884"/>
    <lineage>
        <taxon>Eukaryota</taxon>
        <taxon>Metazoa</taxon>
        <taxon>Ecdysozoa</taxon>
        <taxon>Nematoda</taxon>
        <taxon>Chromadorea</taxon>
        <taxon>Rhabditida</taxon>
        <taxon>Tylenchina</taxon>
        <taxon>Panagrolaimomorpha</taxon>
        <taxon>Panagrolaimoidea</taxon>
        <taxon>Panagrolaimidae</taxon>
        <taxon>Panagrolaimus</taxon>
    </lineage>
</organism>
<evidence type="ECO:0000313" key="6">
    <source>
        <dbReference type="WBParaSite" id="PDA_v2.g13383.t1"/>
    </source>
</evidence>
<dbReference type="InterPro" id="IPR038765">
    <property type="entry name" value="Papain-like_cys_pep_sf"/>
</dbReference>
<dbReference type="GO" id="GO:0006508">
    <property type="term" value="P:proteolysis"/>
    <property type="evidence" value="ECO:0007669"/>
    <property type="project" value="InterPro"/>
</dbReference>
<proteinExistence type="inferred from homology"/>
<reference evidence="6" key="1">
    <citation type="submission" date="2022-11" db="UniProtKB">
        <authorList>
            <consortium name="WormBaseParasite"/>
        </authorList>
    </citation>
    <scope>IDENTIFICATION</scope>
</reference>
<dbReference type="SUPFAM" id="SSF54001">
    <property type="entry name" value="Cysteine proteinases"/>
    <property type="match status" value="1"/>
</dbReference>
<evidence type="ECO:0000256" key="2">
    <source>
        <dbReference type="SAM" id="Coils"/>
    </source>
</evidence>
<keyword evidence="2" id="KW-0175">Coiled coil</keyword>
<sequence>MFQWNYLALFFVSILCCLYLEIEAVSDEDIEEFGKLATSDSSLPIKNGAELSKRLENFEKAKKEIKEMEEKYKGATFKINKFALMSENEEKKIFAASSEADDSNREKRSAFDDTWSLSIPESFDWRSHGKVTAAKDQIGDICGSCWAFAAIGAIESQYLIRHNLSLDLSEQYAVSCETSTSYKCNGGSCSGAFRLAIDSGIPTEDCEPYTATNGTCSNKCDFQNKYRLSCSKSFLLL</sequence>
<dbReference type="CDD" id="cd02248">
    <property type="entry name" value="Peptidase_C1A"/>
    <property type="match status" value="1"/>
</dbReference>
<evidence type="ECO:0000256" key="3">
    <source>
        <dbReference type="SAM" id="SignalP"/>
    </source>
</evidence>
<dbReference type="InterPro" id="IPR013128">
    <property type="entry name" value="Peptidase_C1A"/>
</dbReference>
<dbReference type="SMART" id="SM00645">
    <property type="entry name" value="Pept_C1"/>
    <property type="match status" value="1"/>
</dbReference>
<feature type="coiled-coil region" evidence="2">
    <location>
        <begin position="48"/>
        <end position="78"/>
    </location>
</feature>
<keyword evidence="5" id="KW-1185">Reference proteome</keyword>
<dbReference type="InterPro" id="IPR000668">
    <property type="entry name" value="Peptidase_C1A_C"/>
</dbReference>
<dbReference type="InterPro" id="IPR039417">
    <property type="entry name" value="Peptidase_C1A_papain-like"/>
</dbReference>
<dbReference type="Proteomes" id="UP000887578">
    <property type="component" value="Unplaced"/>
</dbReference>
<keyword evidence="3" id="KW-0732">Signal</keyword>
<accession>A0A914PD82</accession>
<evidence type="ECO:0000259" key="4">
    <source>
        <dbReference type="SMART" id="SM00645"/>
    </source>
</evidence>
<feature type="signal peptide" evidence="3">
    <location>
        <begin position="1"/>
        <end position="24"/>
    </location>
</feature>
<protein>
    <submittedName>
        <fullName evidence="6">Peptidase C1A papain C-terminal domain-containing protein</fullName>
    </submittedName>
</protein>